<organism evidence="3 4">
    <name type="scientific">Roseofilum acuticapitatum BLCC-M154</name>
    <dbReference type="NCBI Taxonomy" id="3022444"/>
    <lineage>
        <taxon>Bacteria</taxon>
        <taxon>Bacillati</taxon>
        <taxon>Cyanobacteriota</taxon>
        <taxon>Cyanophyceae</taxon>
        <taxon>Desertifilales</taxon>
        <taxon>Desertifilaceae</taxon>
        <taxon>Roseofilum</taxon>
        <taxon>Roseofilum acuticapitatum</taxon>
    </lineage>
</organism>
<dbReference type="InterPro" id="IPR050194">
    <property type="entry name" value="Glycosyltransferase_grp1"/>
</dbReference>
<dbReference type="SUPFAM" id="SSF53756">
    <property type="entry name" value="UDP-Glycosyltransferase/glycogen phosphorylase"/>
    <property type="match status" value="1"/>
</dbReference>
<dbReference type="Gene3D" id="3.40.50.2000">
    <property type="entry name" value="Glycogen Phosphorylase B"/>
    <property type="match status" value="2"/>
</dbReference>
<comment type="caution">
    <text evidence="3">The sequence shown here is derived from an EMBL/GenBank/DDBJ whole genome shotgun (WGS) entry which is preliminary data.</text>
</comment>
<dbReference type="Proteomes" id="UP001235303">
    <property type="component" value="Unassembled WGS sequence"/>
</dbReference>
<dbReference type="PANTHER" id="PTHR45947">
    <property type="entry name" value="SULFOQUINOVOSYL TRANSFERASE SQD2"/>
    <property type="match status" value="1"/>
</dbReference>
<evidence type="ECO:0000313" key="3">
    <source>
        <dbReference type="EMBL" id="MDJ1168135.1"/>
    </source>
</evidence>
<keyword evidence="4" id="KW-1185">Reference proteome</keyword>
<proteinExistence type="predicted"/>
<feature type="domain" description="Glycosyl transferase family 1" evidence="1">
    <location>
        <begin position="194"/>
        <end position="345"/>
    </location>
</feature>
<sequence>MSNSKTINYYHLWFPNMFGFKGGIQVYSAFLLQALQNLYRDRHYQVYLKHDTQSSPDLGYWPQTDFHFTGQIPLSWRTPAFAAQILLSGLWRSPELVITSHLNFTPVAYWLKRFRGIPYWTIAHGVEAWNIESPILKTALRHADRILAVSKYTRDRLLKEQDLNPERVLLLPNTFDSDRFTIAPKPPYLLQRYGFSPETKILLTVCRLDSQEQYKGYDRILEALPTILPQVPNLHYLIVGKGDDRPRVETLIQQLNLQKYVTLAGFIPDEELCDHYNLCDLFAMPSKGEGFGIVYLEALACGKPTLGGNQDGALDALCNGKLGALVNPDRVEEIAQTLIQILQRQYPNPLMYEPEALRQQVIETFGFEQFQQTLEALMETSPLGGHP</sequence>
<evidence type="ECO:0000313" key="4">
    <source>
        <dbReference type="Proteomes" id="UP001235303"/>
    </source>
</evidence>
<dbReference type="EMBL" id="JAQOSP010000006">
    <property type="protein sequence ID" value="MDJ1168135.1"/>
    <property type="molecule type" value="Genomic_DNA"/>
</dbReference>
<evidence type="ECO:0000259" key="1">
    <source>
        <dbReference type="Pfam" id="PF00534"/>
    </source>
</evidence>
<dbReference type="InterPro" id="IPR028098">
    <property type="entry name" value="Glyco_trans_4-like_N"/>
</dbReference>
<dbReference type="Pfam" id="PF13439">
    <property type="entry name" value="Glyco_transf_4"/>
    <property type="match status" value="1"/>
</dbReference>
<protein>
    <submittedName>
        <fullName evidence="3">Glycosyltransferase</fullName>
        <ecNumber evidence="3">2.4.-.-</ecNumber>
    </submittedName>
</protein>
<keyword evidence="3" id="KW-0328">Glycosyltransferase</keyword>
<dbReference type="GO" id="GO:0016757">
    <property type="term" value="F:glycosyltransferase activity"/>
    <property type="evidence" value="ECO:0007669"/>
    <property type="project" value="UniProtKB-KW"/>
</dbReference>
<dbReference type="Pfam" id="PF00534">
    <property type="entry name" value="Glycos_transf_1"/>
    <property type="match status" value="1"/>
</dbReference>
<dbReference type="PANTHER" id="PTHR45947:SF3">
    <property type="entry name" value="SULFOQUINOVOSYL TRANSFERASE SQD2"/>
    <property type="match status" value="1"/>
</dbReference>
<keyword evidence="3" id="KW-0808">Transferase</keyword>
<dbReference type="RefSeq" id="WP_283751902.1">
    <property type="nucleotide sequence ID" value="NZ_JAQOSP010000006.1"/>
</dbReference>
<reference evidence="3 4" key="1">
    <citation type="submission" date="2023-01" db="EMBL/GenBank/DDBJ databases">
        <title>Novel diversity within Roseofilum (Cyanobacteria; Desertifilaceae) from marine benthic mats with descriptions of four novel species.</title>
        <authorList>
            <person name="Wang Y."/>
            <person name="Berthold D.E."/>
            <person name="Hu J."/>
            <person name="Lefler F.W."/>
            <person name="Laughinghouse H.D. IV."/>
        </authorList>
    </citation>
    <scope>NUCLEOTIDE SEQUENCE [LARGE SCALE GENOMIC DNA]</scope>
    <source>
        <strain evidence="3 4">BLCC-M154</strain>
    </source>
</reference>
<dbReference type="EC" id="2.4.-.-" evidence="3"/>
<accession>A0ABT7AML2</accession>
<dbReference type="InterPro" id="IPR001296">
    <property type="entry name" value="Glyco_trans_1"/>
</dbReference>
<gene>
    <name evidence="3" type="ORF">PMG71_01685</name>
</gene>
<name>A0ABT7AML2_9CYAN</name>
<feature type="domain" description="Glycosyltransferase subfamily 4-like N-terminal" evidence="2">
    <location>
        <begin position="22"/>
        <end position="179"/>
    </location>
</feature>
<evidence type="ECO:0000259" key="2">
    <source>
        <dbReference type="Pfam" id="PF13439"/>
    </source>
</evidence>